<keyword evidence="6" id="KW-1185">Reference proteome</keyword>
<evidence type="ECO:0000256" key="2">
    <source>
        <dbReference type="ARBA" id="ARBA00023141"/>
    </source>
</evidence>
<evidence type="ECO:0000259" key="4">
    <source>
        <dbReference type="Pfam" id="PF26558"/>
    </source>
</evidence>
<feature type="domain" description="3-dehydroquinate synthase N-terminal" evidence="3">
    <location>
        <begin position="6"/>
        <end position="163"/>
    </location>
</feature>
<dbReference type="PANTHER" id="PTHR33563:SF1">
    <property type="entry name" value="3-DEHYDROQUINATE SYNTHASE"/>
    <property type="match status" value="1"/>
</dbReference>
<evidence type="ECO:0000313" key="6">
    <source>
        <dbReference type="Proteomes" id="UP000002009"/>
    </source>
</evidence>
<dbReference type="KEGG" id="mis:MICPUN_68969"/>
<dbReference type="PANTHER" id="PTHR33563">
    <property type="match status" value="1"/>
</dbReference>
<proteinExistence type="predicted"/>
<dbReference type="OMA" id="HFGMAIK"/>
<evidence type="ECO:0000313" key="5">
    <source>
        <dbReference type="EMBL" id="ACO67885.1"/>
    </source>
</evidence>
<dbReference type="InterPro" id="IPR002812">
    <property type="entry name" value="DHQS"/>
</dbReference>
<sequence length="370" mass="39591">SKRDDKEVWIQTTNVQVLLAALECGLSTTALFPSQNAGLAEEWRKVGRFSALALTEDGTVTEEDGDFYRAVGITLKVNGPEDVDAIARMAGVEPLVVVDSSAWRIIPAENLVAKFGATDESRLFSVSETAKDAEAMFEALETGVDGVVLRTDDPAEPRELAAYLKKRGMIGGGGEGPGKLELTPAAVTRVETVGTGDRVCVDCASAFHPGEGLLVGSFATGLFLVHSECLDAEGYVNSRPFRVNAGALCSYVVTPGGKTAYLSELRVGDDVTCVNRDGETRVMTVGRVKVEQRQMVLVEAESLVGGVRTGKRFAALLQNAETVRLVTASGEKERVVSVSTLDVGDVVLVHLQEGARHTGLKIVEEEWYEQ</sequence>
<dbReference type="GO" id="GO:0008652">
    <property type="term" value="P:amino acid biosynthetic process"/>
    <property type="evidence" value="ECO:0007669"/>
    <property type="project" value="UniProtKB-KW"/>
</dbReference>
<feature type="non-terminal residue" evidence="5">
    <location>
        <position position="1"/>
    </location>
</feature>
<evidence type="ECO:0000256" key="1">
    <source>
        <dbReference type="ARBA" id="ARBA00022605"/>
    </source>
</evidence>
<gene>
    <name evidence="5" type="ORF">MICPUN_68969</name>
</gene>
<dbReference type="GO" id="GO:0009073">
    <property type="term" value="P:aromatic amino acid family biosynthetic process"/>
    <property type="evidence" value="ECO:0007669"/>
    <property type="project" value="UniProtKB-KW"/>
</dbReference>
<dbReference type="OrthoDB" id="3275at2759"/>
<accession>C1EIM0</accession>
<name>C1EIM0_MICCC</name>
<protein>
    <recommendedName>
        <fullName evidence="7">3-dehydroquinate synthase</fullName>
    </recommendedName>
</protein>
<dbReference type="RefSeq" id="XP_002506627.1">
    <property type="nucleotide sequence ID" value="XM_002506581.1"/>
</dbReference>
<dbReference type="GO" id="GO:0016491">
    <property type="term" value="F:oxidoreductase activity"/>
    <property type="evidence" value="ECO:0007669"/>
    <property type="project" value="InterPro"/>
</dbReference>
<organism evidence="5 6">
    <name type="scientific">Micromonas commoda (strain RCC299 / NOUM17 / CCMP2709)</name>
    <name type="common">Picoplanktonic green alga</name>
    <dbReference type="NCBI Taxonomy" id="296587"/>
    <lineage>
        <taxon>Eukaryota</taxon>
        <taxon>Viridiplantae</taxon>
        <taxon>Chlorophyta</taxon>
        <taxon>Mamiellophyceae</taxon>
        <taxon>Mamiellales</taxon>
        <taxon>Mamiellaceae</taxon>
        <taxon>Micromonas</taxon>
    </lineage>
</organism>
<keyword evidence="1" id="KW-0028">Amino-acid biosynthesis</keyword>
<keyword evidence="2" id="KW-0057">Aromatic amino acid biosynthesis</keyword>
<evidence type="ECO:0000259" key="3">
    <source>
        <dbReference type="Pfam" id="PF01959"/>
    </source>
</evidence>
<dbReference type="STRING" id="296587.C1EIM0"/>
<evidence type="ECO:0008006" key="7">
    <source>
        <dbReference type="Google" id="ProtNLM"/>
    </source>
</evidence>
<dbReference type="Pfam" id="PF26558">
    <property type="entry name" value="DHQS_2nd"/>
    <property type="match status" value="1"/>
</dbReference>
<dbReference type="InParanoid" id="C1EIM0"/>
<dbReference type="GO" id="GO:0003856">
    <property type="term" value="F:3-dehydroquinate synthase activity"/>
    <property type="evidence" value="ECO:0007669"/>
    <property type="project" value="InterPro"/>
</dbReference>
<dbReference type="Pfam" id="PF01959">
    <property type="entry name" value="DHQS"/>
    <property type="match status" value="1"/>
</dbReference>
<dbReference type="InterPro" id="IPR056179">
    <property type="entry name" value="DHQS_C"/>
</dbReference>
<dbReference type="AlphaFoldDB" id="C1EIM0"/>
<dbReference type="EMBL" id="CP001333">
    <property type="protein sequence ID" value="ACO67885.1"/>
    <property type="molecule type" value="Genomic_DNA"/>
</dbReference>
<dbReference type="GeneID" id="8249558"/>
<dbReference type="Proteomes" id="UP000002009">
    <property type="component" value="Chromosome 15"/>
</dbReference>
<feature type="domain" description="3-dehydroquinate synthase C-terminal" evidence="4">
    <location>
        <begin position="185"/>
        <end position="365"/>
    </location>
</feature>
<dbReference type="FunCoup" id="C1EIM0">
    <property type="interactions" value="87"/>
</dbReference>
<dbReference type="InterPro" id="IPR030960">
    <property type="entry name" value="DHQS/DOIS_N"/>
</dbReference>
<dbReference type="eggNOG" id="ENOG502QSUR">
    <property type="taxonomic scope" value="Eukaryota"/>
</dbReference>
<reference evidence="5 6" key="1">
    <citation type="journal article" date="2009" name="Science">
        <title>Green evolution and dynamic adaptations revealed by genomes of the marine picoeukaryotes Micromonas.</title>
        <authorList>
            <person name="Worden A.Z."/>
            <person name="Lee J.H."/>
            <person name="Mock T."/>
            <person name="Rouze P."/>
            <person name="Simmons M.P."/>
            <person name="Aerts A.L."/>
            <person name="Allen A.E."/>
            <person name="Cuvelier M.L."/>
            <person name="Derelle E."/>
            <person name="Everett M.V."/>
            <person name="Foulon E."/>
            <person name="Grimwood J."/>
            <person name="Gundlach H."/>
            <person name="Henrissat B."/>
            <person name="Napoli C."/>
            <person name="McDonald S.M."/>
            <person name="Parker M.S."/>
            <person name="Rombauts S."/>
            <person name="Salamov A."/>
            <person name="Von Dassow P."/>
            <person name="Badger J.H."/>
            <person name="Coutinho P.M."/>
            <person name="Demir E."/>
            <person name="Dubchak I."/>
            <person name="Gentemann C."/>
            <person name="Eikrem W."/>
            <person name="Gready J.E."/>
            <person name="John U."/>
            <person name="Lanier W."/>
            <person name="Lindquist E.A."/>
            <person name="Lucas S."/>
            <person name="Mayer K.F."/>
            <person name="Moreau H."/>
            <person name="Not F."/>
            <person name="Otillar R."/>
            <person name="Panaud O."/>
            <person name="Pangilinan J."/>
            <person name="Paulsen I."/>
            <person name="Piegu B."/>
            <person name="Poliakov A."/>
            <person name="Robbens S."/>
            <person name="Schmutz J."/>
            <person name="Toulza E."/>
            <person name="Wyss T."/>
            <person name="Zelensky A."/>
            <person name="Zhou K."/>
            <person name="Armbrust E.V."/>
            <person name="Bhattacharya D."/>
            <person name="Goodenough U.W."/>
            <person name="Van de Peer Y."/>
            <person name="Grigoriev I.V."/>
        </authorList>
    </citation>
    <scope>NUCLEOTIDE SEQUENCE [LARGE SCALE GENOMIC DNA]</scope>
    <source>
        <strain evidence="6">RCC299 / NOUM17</strain>
    </source>
</reference>